<evidence type="ECO:0000313" key="3">
    <source>
        <dbReference type="Proteomes" id="UP000095282"/>
    </source>
</evidence>
<reference evidence="4" key="1">
    <citation type="submission" date="2016-11" db="UniProtKB">
        <authorList>
            <consortium name="WormBaseParasite"/>
        </authorList>
    </citation>
    <scope>IDENTIFICATION</scope>
</reference>
<name>A0A1I7T5A3_9PELO</name>
<dbReference type="AlphaFoldDB" id="A0A1I7T5A3"/>
<keyword evidence="3" id="KW-1185">Reference proteome</keyword>
<organism evidence="3 4">
    <name type="scientific">Caenorhabditis tropicalis</name>
    <dbReference type="NCBI Taxonomy" id="1561998"/>
    <lineage>
        <taxon>Eukaryota</taxon>
        <taxon>Metazoa</taxon>
        <taxon>Ecdysozoa</taxon>
        <taxon>Nematoda</taxon>
        <taxon>Chromadorea</taxon>
        <taxon>Rhabditida</taxon>
        <taxon>Rhabditina</taxon>
        <taxon>Rhabditomorpha</taxon>
        <taxon>Rhabditoidea</taxon>
        <taxon>Rhabditidae</taxon>
        <taxon>Peloderinae</taxon>
        <taxon>Caenorhabditis</taxon>
    </lineage>
</organism>
<dbReference type="eggNOG" id="KOG3863">
    <property type="taxonomic scope" value="Eukaryota"/>
</dbReference>
<feature type="transmembrane region" description="Helical" evidence="2">
    <location>
        <begin position="39"/>
        <end position="59"/>
    </location>
</feature>
<dbReference type="STRING" id="1561998.A0A1I7T5A3"/>
<keyword evidence="2" id="KW-0472">Membrane</keyword>
<evidence type="ECO:0000256" key="1">
    <source>
        <dbReference type="SAM" id="MobiDB-lite"/>
    </source>
</evidence>
<evidence type="ECO:0000313" key="4">
    <source>
        <dbReference type="WBParaSite" id="Csp11.Scaffold510.g2529.t1"/>
    </source>
</evidence>
<feature type="region of interest" description="Disordered" evidence="1">
    <location>
        <begin position="1"/>
        <end position="32"/>
    </location>
</feature>
<dbReference type="WBParaSite" id="Csp11.Scaffold510.g2529.t1">
    <property type="protein sequence ID" value="Csp11.Scaffold510.g2529.t1"/>
    <property type="gene ID" value="Csp11.Scaffold510.g2529"/>
</dbReference>
<keyword evidence="2" id="KW-1133">Transmembrane helix</keyword>
<proteinExistence type="predicted"/>
<keyword evidence="2" id="KW-0812">Transmembrane</keyword>
<accession>A0A1I7T5A3</accession>
<evidence type="ECO:0000256" key="2">
    <source>
        <dbReference type="SAM" id="Phobius"/>
    </source>
</evidence>
<dbReference type="Proteomes" id="UP000095282">
    <property type="component" value="Unplaced"/>
</dbReference>
<protein>
    <submittedName>
        <fullName evidence="4">Prion-like-(Q/N-rich) domain-bearing protein 25</fullName>
    </submittedName>
</protein>
<feature type="compositionally biased region" description="Basic residues" evidence="1">
    <location>
        <begin position="1"/>
        <end position="20"/>
    </location>
</feature>
<sequence length="233" mass="26791">MGNSTRRQRSLSATRRRAERRRQSSPADGIEEETTTTTIYGLSSIFIWILATSSLVVVITPQTSNHIRSTSHDPGSVIEKFIRDRPTSLFKMNAQYNNHMDDGNEEQANKAMFMPFRRQQGLRFRDDARMMEYFNNQNYGYPIRPILTEQQQYPFSMGASTSNHHASTSDFNEIGLMDLDLIDILWRSDIAVEKGTQQVEPSDQYESDLQTLTEKSTVQVRIAITEITGRRKI</sequence>